<dbReference type="SUPFAM" id="SSF88946">
    <property type="entry name" value="Sigma2 domain of RNA polymerase sigma factors"/>
    <property type="match status" value="1"/>
</dbReference>
<dbReference type="EMBL" id="STGX01000024">
    <property type="protein sequence ID" value="THV22064.1"/>
    <property type="molecule type" value="Genomic_DNA"/>
</dbReference>
<dbReference type="SUPFAM" id="SSF88659">
    <property type="entry name" value="Sigma3 and sigma4 domains of RNA polymerase sigma factors"/>
    <property type="match status" value="1"/>
</dbReference>
<dbReference type="AlphaFoldDB" id="A0A4S8P301"/>
<evidence type="ECO:0000313" key="8">
    <source>
        <dbReference type="EMBL" id="THV22064.1"/>
    </source>
</evidence>
<dbReference type="InterPro" id="IPR039425">
    <property type="entry name" value="RNA_pol_sigma-70-like"/>
</dbReference>
<keyword evidence="3" id="KW-0731">Sigma factor</keyword>
<dbReference type="PANTHER" id="PTHR43133:SF50">
    <property type="entry name" value="ECF RNA POLYMERASE SIGMA FACTOR SIGM"/>
    <property type="match status" value="1"/>
</dbReference>
<dbReference type="GO" id="GO:0003677">
    <property type="term" value="F:DNA binding"/>
    <property type="evidence" value="ECO:0007669"/>
    <property type="project" value="UniProtKB-KW"/>
</dbReference>
<evidence type="ECO:0000256" key="1">
    <source>
        <dbReference type="ARBA" id="ARBA00010641"/>
    </source>
</evidence>
<feature type="domain" description="RNA polymerase sigma-70 region 2" evidence="6">
    <location>
        <begin position="40"/>
        <end position="106"/>
    </location>
</feature>
<evidence type="ECO:0000256" key="2">
    <source>
        <dbReference type="ARBA" id="ARBA00023015"/>
    </source>
</evidence>
<comment type="caution">
    <text evidence="8">The sequence shown here is derived from an EMBL/GenBank/DDBJ whole genome shotgun (WGS) entry which is preliminary data.</text>
</comment>
<reference evidence="8 9" key="1">
    <citation type="journal article" date="2018" name="Int. J. Syst. Evol. Microbiol.">
        <title>Glycomyces paridis sp. nov., isolated from the medicinal plant Paris polyphylla.</title>
        <authorList>
            <person name="Fang X.M."/>
            <person name="Bai J.L."/>
            <person name="Su J."/>
            <person name="Zhao L.L."/>
            <person name="Liu H.Y."/>
            <person name="Ma B.P."/>
            <person name="Zhang Y.Q."/>
            <person name="Yu L.Y."/>
        </authorList>
    </citation>
    <scope>NUCLEOTIDE SEQUENCE [LARGE SCALE GENOMIC DNA]</scope>
    <source>
        <strain evidence="8 9">CPCC 204357</strain>
    </source>
</reference>
<dbReference type="OrthoDB" id="3777963at2"/>
<keyword evidence="5" id="KW-0804">Transcription</keyword>
<evidence type="ECO:0000313" key="9">
    <source>
        <dbReference type="Proteomes" id="UP000305792"/>
    </source>
</evidence>
<evidence type="ECO:0000256" key="3">
    <source>
        <dbReference type="ARBA" id="ARBA00023082"/>
    </source>
</evidence>
<proteinExistence type="inferred from homology"/>
<feature type="domain" description="RNA polymerase sigma factor 70 region 4 type 2" evidence="7">
    <location>
        <begin position="131"/>
        <end position="180"/>
    </location>
</feature>
<dbReference type="InterPro" id="IPR013324">
    <property type="entry name" value="RNA_pol_sigma_r3/r4-like"/>
</dbReference>
<evidence type="ECO:0000256" key="4">
    <source>
        <dbReference type="ARBA" id="ARBA00023125"/>
    </source>
</evidence>
<keyword evidence="4" id="KW-0238">DNA-binding</keyword>
<keyword evidence="2" id="KW-0805">Transcription regulation</keyword>
<comment type="similarity">
    <text evidence="1">Belongs to the sigma-70 factor family. ECF subfamily.</text>
</comment>
<accession>A0A4S8P301</accession>
<keyword evidence="9" id="KW-1185">Reference proteome</keyword>
<dbReference type="Gene3D" id="1.10.10.10">
    <property type="entry name" value="Winged helix-like DNA-binding domain superfamily/Winged helix DNA-binding domain"/>
    <property type="match status" value="1"/>
</dbReference>
<gene>
    <name evidence="8" type="ORF">E9998_23890</name>
</gene>
<dbReference type="NCBIfam" id="TIGR02937">
    <property type="entry name" value="sigma70-ECF"/>
    <property type="match status" value="1"/>
</dbReference>
<dbReference type="InterPro" id="IPR013325">
    <property type="entry name" value="RNA_pol_sigma_r2"/>
</dbReference>
<dbReference type="Gene3D" id="1.10.1740.10">
    <property type="match status" value="1"/>
</dbReference>
<dbReference type="Pfam" id="PF08281">
    <property type="entry name" value="Sigma70_r4_2"/>
    <property type="match status" value="1"/>
</dbReference>
<dbReference type="InterPro" id="IPR014284">
    <property type="entry name" value="RNA_pol_sigma-70_dom"/>
</dbReference>
<sequence length="193" mass="21603">MAHPTPTRGVRLARLCDADPPAATAGGSPRTDRHADFDEFYAANVRALTGQVYAYTGDFAEAEDLVAEAFCRALARWKQVRGYEHPVAWVRHVAWNLATSHLRRRTVAQRFLRRQREVPAAEGPDGDRVDLVKALAGIGDRHRKALILRYMAQMTAAEIAAQEGVAEATVRSWLTRGKKAVAERLHFDFERDL</sequence>
<evidence type="ECO:0000256" key="5">
    <source>
        <dbReference type="ARBA" id="ARBA00023163"/>
    </source>
</evidence>
<dbReference type="InterPro" id="IPR036388">
    <property type="entry name" value="WH-like_DNA-bd_sf"/>
</dbReference>
<dbReference type="PANTHER" id="PTHR43133">
    <property type="entry name" value="RNA POLYMERASE ECF-TYPE SIGMA FACTO"/>
    <property type="match status" value="1"/>
</dbReference>
<dbReference type="Pfam" id="PF04542">
    <property type="entry name" value="Sigma70_r2"/>
    <property type="match status" value="1"/>
</dbReference>
<dbReference type="InterPro" id="IPR013249">
    <property type="entry name" value="RNA_pol_sigma70_r4_t2"/>
</dbReference>
<protein>
    <submittedName>
        <fullName evidence="8">Sigma-70 family RNA polymerase sigma factor</fullName>
    </submittedName>
</protein>
<dbReference type="Proteomes" id="UP000305792">
    <property type="component" value="Unassembled WGS sequence"/>
</dbReference>
<dbReference type="GO" id="GO:0006352">
    <property type="term" value="P:DNA-templated transcription initiation"/>
    <property type="evidence" value="ECO:0007669"/>
    <property type="project" value="InterPro"/>
</dbReference>
<evidence type="ECO:0000259" key="7">
    <source>
        <dbReference type="Pfam" id="PF08281"/>
    </source>
</evidence>
<dbReference type="GO" id="GO:0016987">
    <property type="term" value="F:sigma factor activity"/>
    <property type="evidence" value="ECO:0007669"/>
    <property type="project" value="UniProtKB-KW"/>
</dbReference>
<dbReference type="InterPro" id="IPR007627">
    <property type="entry name" value="RNA_pol_sigma70_r2"/>
</dbReference>
<name>A0A4S8P301_9ACTN</name>
<organism evidence="8 9">
    <name type="scientific">Glycomyces paridis</name>
    <dbReference type="NCBI Taxonomy" id="2126555"/>
    <lineage>
        <taxon>Bacteria</taxon>
        <taxon>Bacillati</taxon>
        <taxon>Actinomycetota</taxon>
        <taxon>Actinomycetes</taxon>
        <taxon>Glycomycetales</taxon>
        <taxon>Glycomycetaceae</taxon>
        <taxon>Glycomyces</taxon>
    </lineage>
</organism>
<evidence type="ECO:0000259" key="6">
    <source>
        <dbReference type="Pfam" id="PF04542"/>
    </source>
</evidence>